<dbReference type="GO" id="GO:0070819">
    <property type="term" value="F:menaquinone-dependent protoporphyrinogen oxidase activity"/>
    <property type="evidence" value="ECO:0007669"/>
    <property type="project" value="TreeGrafter"/>
</dbReference>
<name>A0A953M2M9_9BACT</name>
<dbReference type="PANTHER" id="PTHR38030">
    <property type="entry name" value="PROTOPORPHYRINOGEN IX DEHYDROGENASE [MENAQUINONE]"/>
    <property type="match status" value="1"/>
</dbReference>
<dbReference type="InterPro" id="IPR052200">
    <property type="entry name" value="Protoporphyrinogen_IX_DH"/>
</dbReference>
<protein>
    <submittedName>
        <fullName evidence="2">Flavodoxin domain-containing protein</fullName>
    </submittedName>
</protein>
<dbReference type="AlphaFoldDB" id="A0A953M2M9"/>
<feature type="domain" description="Flavodoxin-like" evidence="1">
    <location>
        <begin position="3"/>
        <end position="147"/>
    </location>
</feature>
<evidence type="ECO:0000259" key="1">
    <source>
        <dbReference type="PROSITE" id="PS50902"/>
    </source>
</evidence>
<sequence>MKALIVCASRYGSTEEIGKWIAERLGYDGISADVVRTPGSGSVADFDLVVMGSGIYSHGVLPELKEFVEANRGELQGKPVALFGVAMKKETVLHKGKPYGGVHYLHPLAEMLDGSVLHAGMLLGEMVPQKLTDSEREGLMRFYRQVEMDEAEIKRRMSPRTLMSKSECWEFAEAVLRKLSRREAPHGNG</sequence>
<dbReference type="GO" id="GO:0006783">
    <property type="term" value="P:heme biosynthetic process"/>
    <property type="evidence" value="ECO:0007669"/>
    <property type="project" value="TreeGrafter"/>
</dbReference>
<reference evidence="2" key="2">
    <citation type="submission" date="2021-08" db="EMBL/GenBank/DDBJ databases">
        <authorList>
            <person name="Dalcin Martins P."/>
        </authorList>
    </citation>
    <scope>NUCLEOTIDE SEQUENCE</scope>
    <source>
        <strain evidence="2">MAG_39</strain>
    </source>
</reference>
<dbReference type="GO" id="GO:0010181">
    <property type="term" value="F:FMN binding"/>
    <property type="evidence" value="ECO:0007669"/>
    <property type="project" value="InterPro"/>
</dbReference>
<dbReference type="EMBL" id="JAIOIV010000130">
    <property type="protein sequence ID" value="MBZ0157835.1"/>
    <property type="molecule type" value="Genomic_DNA"/>
</dbReference>
<dbReference type="Gene3D" id="3.40.50.360">
    <property type="match status" value="1"/>
</dbReference>
<dbReference type="SUPFAM" id="SSF52218">
    <property type="entry name" value="Flavoproteins"/>
    <property type="match status" value="1"/>
</dbReference>
<dbReference type="InterPro" id="IPR008254">
    <property type="entry name" value="Flavodoxin/NO_synth"/>
</dbReference>
<reference evidence="2" key="1">
    <citation type="journal article" date="2021" name="bioRxiv">
        <title>Unraveling nitrogen, sulfur and carbon metabolic pathways and microbial community transcriptional responses to substrate deprivation and toxicity stresses in a bioreactor mimicking anoxic brackish coastal sediment conditions.</title>
        <authorList>
            <person name="Martins P.D."/>
            <person name="Echeveste M.J."/>
            <person name="Arshad A."/>
            <person name="Kurth J."/>
            <person name="Ouboter H."/>
            <person name="Jetten M.S.M."/>
            <person name="Welte C.U."/>
        </authorList>
    </citation>
    <scope>NUCLEOTIDE SEQUENCE</scope>
    <source>
        <strain evidence="2">MAG_39</strain>
    </source>
</reference>
<dbReference type="PANTHER" id="PTHR38030:SF2">
    <property type="entry name" value="PROTOPORPHYRINOGEN IX DEHYDROGENASE [QUINONE]"/>
    <property type="match status" value="1"/>
</dbReference>
<comment type="caution">
    <text evidence="2">The sequence shown here is derived from an EMBL/GenBank/DDBJ whole genome shotgun (WGS) entry which is preliminary data.</text>
</comment>
<evidence type="ECO:0000313" key="3">
    <source>
        <dbReference type="Proteomes" id="UP000705867"/>
    </source>
</evidence>
<evidence type="ECO:0000313" key="2">
    <source>
        <dbReference type="EMBL" id="MBZ0157835.1"/>
    </source>
</evidence>
<dbReference type="PROSITE" id="PS50902">
    <property type="entry name" value="FLAVODOXIN_LIKE"/>
    <property type="match status" value="1"/>
</dbReference>
<dbReference type="InterPro" id="IPR029039">
    <property type="entry name" value="Flavoprotein-like_sf"/>
</dbReference>
<dbReference type="Pfam" id="PF12724">
    <property type="entry name" value="Flavodoxin_5"/>
    <property type="match status" value="1"/>
</dbReference>
<organism evidence="2 3">
    <name type="scientific">Candidatus Nitrobium versatile</name>
    <dbReference type="NCBI Taxonomy" id="2884831"/>
    <lineage>
        <taxon>Bacteria</taxon>
        <taxon>Pseudomonadati</taxon>
        <taxon>Nitrospirota</taxon>
        <taxon>Nitrospiria</taxon>
        <taxon>Nitrospirales</taxon>
        <taxon>Nitrospiraceae</taxon>
        <taxon>Candidatus Nitrobium</taxon>
    </lineage>
</organism>
<gene>
    <name evidence="2" type="ORF">K8I29_16690</name>
</gene>
<accession>A0A953M2M9</accession>
<dbReference type="InterPro" id="IPR026816">
    <property type="entry name" value="Flavodoxin_dom"/>
</dbReference>
<dbReference type="Proteomes" id="UP000705867">
    <property type="component" value="Unassembled WGS sequence"/>
</dbReference>
<proteinExistence type="predicted"/>